<evidence type="ECO:0000313" key="1">
    <source>
        <dbReference type="EMBL" id="WBP84212.1"/>
    </source>
</evidence>
<dbReference type="EMBL" id="CP114370">
    <property type="protein sequence ID" value="WBP84212.1"/>
    <property type="molecule type" value="Genomic_DNA"/>
</dbReference>
<name>A0ACD4PHR7_9BACT</name>
<organism evidence="1 2">
    <name type="scientific">Mycoplasmopsis edwardii</name>
    <dbReference type="NCBI Taxonomy" id="53558"/>
    <lineage>
        <taxon>Bacteria</taxon>
        <taxon>Bacillati</taxon>
        <taxon>Mycoplasmatota</taxon>
        <taxon>Mycoplasmoidales</taxon>
        <taxon>Metamycoplasmataceae</taxon>
        <taxon>Mycoplasmopsis</taxon>
    </lineage>
</organism>
<evidence type="ECO:0000313" key="2">
    <source>
        <dbReference type="Proteomes" id="UP001213039"/>
    </source>
</evidence>
<accession>A0ACD4PHR7</accession>
<reference evidence="1" key="1">
    <citation type="submission" date="2022-12" db="EMBL/GenBank/DDBJ databases">
        <authorList>
            <consortium name="Asia Pacific Centre for Animal Health"/>
            <person name="Klose S.M."/>
            <person name="Legione A.R."/>
            <person name="Monotti I."/>
            <person name="Bushell R."/>
            <person name="Marenda M.S."/>
            <person name="Sugiyama T."/>
            <person name="Browning G.F."/>
            <person name="Vaz P.K."/>
        </authorList>
    </citation>
    <scope>NUCLEOTIDE SEQUENCE</scope>
    <source>
        <strain evidence="1">Felid995</strain>
    </source>
</reference>
<sequence>MIVLGTYSKNDQDLIDKIASELGDKYNIFYKSHSGMYENAEFINKKICCSNSIVIKRKVEKPLDQMTIENFELSAISDS</sequence>
<gene>
    <name evidence="1" type="ORF">Me_995_000175</name>
</gene>
<dbReference type="Proteomes" id="UP001213039">
    <property type="component" value="Chromosome"/>
</dbReference>
<protein>
    <submittedName>
        <fullName evidence="1">Uncharacterized protein</fullName>
    </submittedName>
</protein>
<keyword evidence="2" id="KW-1185">Reference proteome</keyword>
<proteinExistence type="predicted"/>